<feature type="site" description="Discriminates between blocked and unblocked aminoacyl-tRNA" evidence="8">
    <location>
        <position position="9"/>
    </location>
</feature>
<comment type="function">
    <text evidence="8">Catalyzes the release of premature peptidyl moieties from peptidyl-tRNA molecules trapped in stalled 50S ribosomal subunits, and thus maintains levels of free tRNAs and 50S ribosomes.</text>
</comment>
<dbReference type="PANTHER" id="PTHR17224">
    <property type="entry name" value="PEPTIDYL-TRNA HYDROLASE"/>
    <property type="match status" value="1"/>
</dbReference>
<dbReference type="CDD" id="cd00462">
    <property type="entry name" value="PTH"/>
    <property type="match status" value="1"/>
</dbReference>
<dbReference type="Pfam" id="PF01195">
    <property type="entry name" value="Pept_tRNA_hydro"/>
    <property type="match status" value="1"/>
</dbReference>
<dbReference type="GO" id="GO:0072344">
    <property type="term" value="P:rescue of stalled ribosome"/>
    <property type="evidence" value="ECO:0007669"/>
    <property type="project" value="UniProtKB-UniRule"/>
</dbReference>
<comment type="subunit">
    <text evidence="8">Monomer.</text>
</comment>
<dbReference type="EMBL" id="VXRG01000067">
    <property type="protein sequence ID" value="MXY93384.1"/>
    <property type="molecule type" value="Genomic_DNA"/>
</dbReference>
<dbReference type="InterPro" id="IPR036416">
    <property type="entry name" value="Pept_tRNA_hydro_sf"/>
</dbReference>
<comment type="caution">
    <text evidence="11">The sequence shown here is derived from an EMBL/GenBank/DDBJ whole genome shotgun (WGS) entry which is preliminary data.</text>
</comment>
<comment type="catalytic activity">
    <reaction evidence="6 8 9">
        <text>an N-acyl-L-alpha-aminoacyl-tRNA + H2O = an N-acyl-L-amino acid + a tRNA + H(+)</text>
        <dbReference type="Rhea" id="RHEA:54448"/>
        <dbReference type="Rhea" id="RHEA-COMP:10123"/>
        <dbReference type="Rhea" id="RHEA-COMP:13883"/>
        <dbReference type="ChEBI" id="CHEBI:15377"/>
        <dbReference type="ChEBI" id="CHEBI:15378"/>
        <dbReference type="ChEBI" id="CHEBI:59874"/>
        <dbReference type="ChEBI" id="CHEBI:78442"/>
        <dbReference type="ChEBI" id="CHEBI:138191"/>
        <dbReference type="EC" id="3.1.1.29"/>
    </reaction>
</comment>
<dbReference type="PANTHER" id="PTHR17224:SF1">
    <property type="entry name" value="PEPTIDYL-TRNA HYDROLASE"/>
    <property type="match status" value="1"/>
</dbReference>
<dbReference type="PROSITE" id="PS01196">
    <property type="entry name" value="PEPT_TRNA_HYDROL_2"/>
    <property type="match status" value="1"/>
</dbReference>
<dbReference type="GO" id="GO:0000049">
    <property type="term" value="F:tRNA binding"/>
    <property type="evidence" value="ECO:0007669"/>
    <property type="project" value="UniProtKB-UniRule"/>
</dbReference>
<evidence type="ECO:0000256" key="8">
    <source>
        <dbReference type="HAMAP-Rule" id="MF_00083"/>
    </source>
</evidence>
<evidence type="ECO:0000256" key="4">
    <source>
        <dbReference type="ARBA" id="ARBA00022884"/>
    </source>
</evidence>
<dbReference type="AlphaFoldDB" id="A0A6B0YQK0"/>
<dbReference type="PROSITE" id="PS01195">
    <property type="entry name" value="PEPT_TRNA_HYDROL_1"/>
    <property type="match status" value="1"/>
</dbReference>
<gene>
    <name evidence="8" type="primary">pth</name>
    <name evidence="11" type="ORF">F4Y42_08055</name>
</gene>
<evidence type="ECO:0000256" key="3">
    <source>
        <dbReference type="ARBA" id="ARBA00022801"/>
    </source>
</evidence>
<dbReference type="GO" id="GO:0005737">
    <property type="term" value="C:cytoplasm"/>
    <property type="evidence" value="ECO:0007669"/>
    <property type="project" value="UniProtKB-SubCell"/>
</dbReference>
<evidence type="ECO:0000256" key="7">
    <source>
        <dbReference type="ARBA" id="ARBA00050038"/>
    </source>
</evidence>
<keyword evidence="4 8" id="KW-0694">RNA-binding</keyword>
<evidence type="ECO:0000256" key="10">
    <source>
        <dbReference type="RuleBase" id="RU004320"/>
    </source>
</evidence>
<organism evidence="11">
    <name type="scientific">Caldilineaceae bacterium SB0664_bin_27</name>
    <dbReference type="NCBI Taxonomy" id="2605260"/>
    <lineage>
        <taxon>Bacteria</taxon>
        <taxon>Bacillati</taxon>
        <taxon>Chloroflexota</taxon>
        <taxon>Caldilineae</taxon>
        <taxon>Caldilineales</taxon>
        <taxon>Caldilineaceae</taxon>
    </lineage>
</organism>
<comment type="function">
    <text evidence="8">Hydrolyzes ribosome-free peptidyl-tRNAs (with 1 or more amino acids incorporated), which drop off the ribosome during protein synthesis, or as a result of ribosome stalling.</text>
</comment>
<dbReference type="GO" id="GO:0004045">
    <property type="term" value="F:peptidyl-tRNA hydrolase activity"/>
    <property type="evidence" value="ECO:0007669"/>
    <property type="project" value="UniProtKB-UniRule"/>
</dbReference>
<evidence type="ECO:0000256" key="9">
    <source>
        <dbReference type="RuleBase" id="RU000673"/>
    </source>
</evidence>
<protein>
    <recommendedName>
        <fullName evidence="7 8">Peptidyl-tRNA hydrolase</fullName>
        <shortName evidence="8">Pth</shortName>
        <ecNumber evidence="1 8">3.1.1.29</ecNumber>
    </recommendedName>
</protein>
<feature type="binding site" evidence="8">
    <location>
        <position position="14"/>
    </location>
    <ligand>
        <name>tRNA</name>
        <dbReference type="ChEBI" id="CHEBI:17843"/>
    </ligand>
</feature>
<dbReference type="NCBIfam" id="TIGR00447">
    <property type="entry name" value="pth"/>
    <property type="match status" value="1"/>
</dbReference>
<feature type="active site" description="Proton acceptor" evidence="8">
    <location>
        <position position="19"/>
    </location>
</feature>
<evidence type="ECO:0000256" key="2">
    <source>
        <dbReference type="ARBA" id="ARBA00022555"/>
    </source>
</evidence>
<keyword evidence="3 8" id="KW-0378">Hydrolase</keyword>
<dbReference type="HAMAP" id="MF_00083">
    <property type="entry name" value="Pept_tRNA_hydro_bact"/>
    <property type="match status" value="1"/>
</dbReference>
<evidence type="ECO:0000313" key="11">
    <source>
        <dbReference type="EMBL" id="MXY93384.1"/>
    </source>
</evidence>
<name>A0A6B0YQK0_9CHLR</name>
<keyword evidence="2 8" id="KW-0820">tRNA-binding</keyword>
<evidence type="ECO:0000256" key="1">
    <source>
        <dbReference type="ARBA" id="ARBA00013260"/>
    </source>
</evidence>
<feature type="binding site" evidence="8">
    <location>
        <position position="128"/>
    </location>
    <ligand>
        <name>tRNA</name>
        <dbReference type="ChEBI" id="CHEBI:17843"/>
    </ligand>
</feature>
<evidence type="ECO:0000256" key="5">
    <source>
        <dbReference type="ARBA" id="ARBA00038063"/>
    </source>
</evidence>
<dbReference type="GO" id="GO:0006515">
    <property type="term" value="P:protein quality control for misfolded or incompletely synthesized proteins"/>
    <property type="evidence" value="ECO:0007669"/>
    <property type="project" value="UniProtKB-UniRule"/>
</dbReference>
<dbReference type="InterPro" id="IPR018171">
    <property type="entry name" value="Pept_tRNA_hydro_CS"/>
</dbReference>
<dbReference type="Gene3D" id="3.40.50.1470">
    <property type="entry name" value="Peptidyl-tRNA hydrolase"/>
    <property type="match status" value="1"/>
</dbReference>
<feature type="binding site" evidence="8">
    <location>
        <position position="80"/>
    </location>
    <ligand>
        <name>tRNA</name>
        <dbReference type="ChEBI" id="CHEBI:17843"/>
    </ligand>
</feature>
<sequence>MKIIVGLGNPGPQYARNRHNIGFQVLDILAERHGISLARAKFNALFGLGSIMQSRAPERDRQAREGMSGQKVVLLRPLTFMNRSGASVAPVASFYGVEPRDIFVIYDELDLPSGKLRLRPFGGSGGHNGMKSIIQMLGTDRFPRARVGIGRPHTPMSPADYVLQNFSVDEETTFETLRPRIADAAETWLFHGIDLAMNRFNSEAAPAP</sequence>
<dbReference type="EC" id="3.1.1.29" evidence="1 8"/>
<feature type="binding site" evidence="8">
    <location>
        <position position="82"/>
    </location>
    <ligand>
        <name>tRNA</name>
        <dbReference type="ChEBI" id="CHEBI:17843"/>
    </ligand>
</feature>
<accession>A0A6B0YQK0</accession>
<dbReference type="InterPro" id="IPR001328">
    <property type="entry name" value="Pept_tRNA_hydro"/>
</dbReference>
<evidence type="ECO:0000256" key="6">
    <source>
        <dbReference type="ARBA" id="ARBA00048707"/>
    </source>
</evidence>
<reference evidence="11" key="1">
    <citation type="submission" date="2019-09" db="EMBL/GenBank/DDBJ databases">
        <title>Characterisation of the sponge microbiome using genome-centric metagenomics.</title>
        <authorList>
            <person name="Engelberts J.P."/>
            <person name="Robbins S.J."/>
            <person name="De Goeij J.M."/>
            <person name="Aranda M."/>
            <person name="Bell S.C."/>
            <person name="Webster N.S."/>
        </authorList>
    </citation>
    <scope>NUCLEOTIDE SEQUENCE</scope>
    <source>
        <strain evidence="11">SB0664_bin_27</strain>
    </source>
</reference>
<feature type="site" description="Stabilizes the basic form of H active site to accept a proton" evidence="8">
    <location>
        <position position="107"/>
    </location>
</feature>
<proteinExistence type="inferred from homology"/>
<comment type="similarity">
    <text evidence="5 8 10">Belongs to the PTH family.</text>
</comment>
<dbReference type="SUPFAM" id="SSF53178">
    <property type="entry name" value="Peptidyl-tRNA hydrolase-like"/>
    <property type="match status" value="1"/>
</dbReference>
<comment type="subcellular location">
    <subcellularLocation>
        <location evidence="8">Cytoplasm</location>
    </subcellularLocation>
</comment>
<dbReference type="FunFam" id="3.40.50.1470:FF:000001">
    <property type="entry name" value="Peptidyl-tRNA hydrolase"/>
    <property type="match status" value="1"/>
</dbReference>
<keyword evidence="8" id="KW-0963">Cytoplasm</keyword>